<dbReference type="OrthoDB" id="7595944at2"/>
<name>A0A543A9Z8_9ACTN</name>
<keyword evidence="2" id="KW-1185">Reference proteome</keyword>
<reference evidence="1 2" key="1">
    <citation type="submission" date="2019-06" db="EMBL/GenBank/DDBJ databases">
        <title>Sequencing the genomes of 1000 actinobacteria strains.</title>
        <authorList>
            <person name="Klenk H.-P."/>
        </authorList>
    </citation>
    <scope>NUCLEOTIDE SEQUENCE [LARGE SCALE GENOMIC DNA]</scope>
    <source>
        <strain evidence="1 2">DSM 25218</strain>
    </source>
</reference>
<organism evidence="1 2">
    <name type="scientific">Nocardioides albertanoniae</name>
    <dbReference type="NCBI Taxonomy" id="1175486"/>
    <lineage>
        <taxon>Bacteria</taxon>
        <taxon>Bacillati</taxon>
        <taxon>Actinomycetota</taxon>
        <taxon>Actinomycetes</taxon>
        <taxon>Propionibacteriales</taxon>
        <taxon>Nocardioidaceae</taxon>
        <taxon>Nocardioides</taxon>
    </lineage>
</organism>
<evidence type="ECO:0000313" key="1">
    <source>
        <dbReference type="EMBL" id="TQL69411.1"/>
    </source>
</evidence>
<dbReference type="AlphaFoldDB" id="A0A543A9Z8"/>
<protein>
    <submittedName>
        <fullName evidence="1">Uncharacterized protein</fullName>
    </submittedName>
</protein>
<dbReference type="RefSeq" id="WP_141781287.1">
    <property type="nucleotide sequence ID" value="NZ_VFOV01000001.1"/>
</dbReference>
<gene>
    <name evidence="1" type="ORF">FB381_3316</name>
</gene>
<evidence type="ECO:0000313" key="2">
    <source>
        <dbReference type="Proteomes" id="UP000320209"/>
    </source>
</evidence>
<sequence length="191" mass="21129">MNLLDQIDRRLGDPDFAFSRDLFERCATDLLTELYPNLVPITGGSDDGRDADITDPDGTIGVLITSARDIKGVLENLRSGCRQMIAKEVPNRRLILANLAVLNASKRKQIHAAAMELDFKVVEIYPRPWFAHRLRGNPEWRVALLQLRGGVYTLSRPPGDELGQDVAMATVGSCRGNRVDPPTPGGPGRQW</sequence>
<dbReference type="Proteomes" id="UP000320209">
    <property type="component" value="Unassembled WGS sequence"/>
</dbReference>
<proteinExistence type="predicted"/>
<comment type="caution">
    <text evidence="1">The sequence shown here is derived from an EMBL/GenBank/DDBJ whole genome shotgun (WGS) entry which is preliminary data.</text>
</comment>
<accession>A0A543A9Z8</accession>
<dbReference type="EMBL" id="VFOV01000001">
    <property type="protein sequence ID" value="TQL69411.1"/>
    <property type="molecule type" value="Genomic_DNA"/>
</dbReference>